<name>A0ABZ0L5H1_9BACL</name>
<dbReference type="EMBL" id="CP129118">
    <property type="protein sequence ID" value="WOV86831.1"/>
    <property type="molecule type" value="Genomic_DNA"/>
</dbReference>
<protein>
    <submittedName>
        <fullName evidence="7">Right-handed parallel beta-helix repeat-containing protein</fullName>
    </submittedName>
</protein>
<dbReference type="InterPro" id="IPR059226">
    <property type="entry name" value="Choice_anch_Q_dom"/>
</dbReference>
<dbReference type="InterPro" id="IPR052052">
    <property type="entry name" value="Polysaccharide_Lyase_9"/>
</dbReference>
<evidence type="ECO:0000256" key="1">
    <source>
        <dbReference type="ARBA" id="ARBA00004613"/>
    </source>
</evidence>
<keyword evidence="2" id="KW-0964">Secreted</keyword>
<evidence type="ECO:0000259" key="6">
    <source>
        <dbReference type="Pfam" id="PF13229"/>
    </source>
</evidence>
<dbReference type="Pfam" id="PF13229">
    <property type="entry name" value="Beta_helix"/>
    <property type="match status" value="1"/>
</dbReference>
<comment type="subcellular location">
    <subcellularLocation>
        <location evidence="1">Secreted</location>
    </subcellularLocation>
</comment>
<reference evidence="7 8" key="1">
    <citation type="submission" date="2023-06" db="EMBL/GenBank/DDBJ databases">
        <title>Sporosarcina sp. nov., isolated from Korean tranditional fermented seafood 'Jeotgal'.</title>
        <authorList>
            <person name="Yang A.I."/>
            <person name="Shin N.-R."/>
        </authorList>
    </citation>
    <scope>NUCLEOTIDE SEQUENCE [LARGE SCALE GENOMIC DNA]</scope>
    <source>
        <strain evidence="7 8">T2O-4</strain>
    </source>
</reference>
<dbReference type="Gene3D" id="2.160.20.10">
    <property type="entry name" value="Single-stranded right-handed beta-helix, Pectin lyase-like"/>
    <property type="match status" value="1"/>
</dbReference>
<evidence type="ECO:0000313" key="8">
    <source>
        <dbReference type="Proteomes" id="UP001303902"/>
    </source>
</evidence>
<evidence type="ECO:0000313" key="7">
    <source>
        <dbReference type="EMBL" id="WOV86831.1"/>
    </source>
</evidence>
<keyword evidence="8" id="KW-1185">Reference proteome</keyword>
<dbReference type="InterPro" id="IPR012334">
    <property type="entry name" value="Pectin_lyas_fold"/>
</dbReference>
<accession>A0ABZ0L5H1</accession>
<keyword evidence="3" id="KW-0732">Signal</keyword>
<feature type="region of interest" description="Disordered" evidence="4">
    <location>
        <begin position="531"/>
        <end position="553"/>
    </location>
</feature>
<dbReference type="NCBIfam" id="NF041518">
    <property type="entry name" value="choice_anch_Q"/>
    <property type="match status" value="1"/>
</dbReference>
<proteinExistence type="predicted"/>
<evidence type="ECO:0000256" key="3">
    <source>
        <dbReference type="ARBA" id="ARBA00022729"/>
    </source>
</evidence>
<organism evidence="7 8">
    <name type="scientific">Sporosarcina oncorhynchi</name>
    <dbReference type="NCBI Taxonomy" id="3056444"/>
    <lineage>
        <taxon>Bacteria</taxon>
        <taxon>Bacillati</taxon>
        <taxon>Bacillota</taxon>
        <taxon>Bacilli</taxon>
        <taxon>Bacillales</taxon>
        <taxon>Caryophanaceae</taxon>
        <taxon>Sporosarcina</taxon>
    </lineage>
</organism>
<evidence type="ECO:0000259" key="5">
    <source>
        <dbReference type="Pfam" id="PF07602"/>
    </source>
</evidence>
<dbReference type="InterPro" id="IPR011459">
    <property type="entry name" value="DUF1565"/>
</dbReference>
<sequence length="717" mass="78683">MNIRRIHNKMMKHSKLSFTALMALMIGIVYLSPPVYSSDTSSKKAYYVSTSGDDGNPGTLQAPWRTIQKAADTLVAGETVFVREGLYEEFVQIRQSGSAQEGYITFQAFPGERPVLEGKNITPTSSQNTLLLIRGASYVAVQGFEIRGFTTDSRSDYISGMKVRGGGSHILIADNHIHSISNYATNGNAHGLIVYGDSLTPISDIKITGNDIHHLISGSSESLTLDGNVKDFVIEYNKVHDNNNIGIDIIGHYKTCSAPCIDQARNGIVAHNLVYNIDTATNPAYGNKGERAAAGIYVDGGTNIIVENNEVFNSNFGIELASEIQGKETSQITVRNNYLHHNHGAGIIMGGSGLDNGGASNNRIVNNTLYMNDTSHQGYGEITLQNYNVNNTFANNIIYTFPEKRFIKNSEKTGRGNVIDYNLYYRADDMNVKSWRFDGVSYKSWEAFKSATGFDKHSIYADPRFGDIEKNGPYVLSQSPAVDGGTLQLVDKMTVDYYNQPRIAGGGIDIGAAEYISGFVPVKPVYDKPNAASRPAEPIPDMPEVQPSTVEPPVSMPVTITIDGMSDDWETLPELSTSGSNVRSMKAVMTSDTLYVLIEGHLLTEKGQLFIDTGEDETAFESPYWSDNQSGYLIENGTLYKYSGSGGTNWNWSKVTSYRQTGRYAVSSTAVEYAIPLTDVGKSQQAISIGYAWKDSRTDKLPMESKMESIQMIKTKQ</sequence>
<dbReference type="InterPro" id="IPR006626">
    <property type="entry name" value="PbH1"/>
</dbReference>
<dbReference type="SMART" id="SM00710">
    <property type="entry name" value="PbH1"/>
    <property type="match status" value="7"/>
</dbReference>
<dbReference type="PANTHER" id="PTHR40088">
    <property type="entry name" value="PECTATE LYASE (EUROFUNG)"/>
    <property type="match status" value="1"/>
</dbReference>
<dbReference type="Proteomes" id="UP001303902">
    <property type="component" value="Chromosome"/>
</dbReference>
<gene>
    <name evidence="7" type="ORF">QWT69_13265</name>
</gene>
<feature type="domain" description="DUF1565" evidence="5">
    <location>
        <begin position="51"/>
        <end position="248"/>
    </location>
</feature>
<evidence type="ECO:0000256" key="2">
    <source>
        <dbReference type="ARBA" id="ARBA00022525"/>
    </source>
</evidence>
<dbReference type="PANTHER" id="PTHR40088:SF2">
    <property type="entry name" value="SECRETED SUGAR HYDROLASE"/>
    <property type="match status" value="1"/>
</dbReference>
<feature type="domain" description="Right handed beta helix" evidence="6">
    <location>
        <begin position="289"/>
        <end position="399"/>
    </location>
</feature>
<dbReference type="InterPro" id="IPR011050">
    <property type="entry name" value="Pectin_lyase_fold/virulence"/>
</dbReference>
<dbReference type="SUPFAM" id="SSF51126">
    <property type="entry name" value="Pectin lyase-like"/>
    <property type="match status" value="1"/>
</dbReference>
<dbReference type="InterPro" id="IPR039448">
    <property type="entry name" value="Beta_helix"/>
</dbReference>
<evidence type="ECO:0000256" key="4">
    <source>
        <dbReference type="SAM" id="MobiDB-lite"/>
    </source>
</evidence>
<dbReference type="Pfam" id="PF07602">
    <property type="entry name" value="DUF1565"/>
    <property type="match status" value="1"/>
</dbReference>
<dbReference type="RefSeq" id="WP_317966350.1">
    <property type="nucleotide sequence ID" value="NZ_CP129118.1"/>
</dbReference>